<keyword evidence="5 9" id="KW-1133">Transmembrane helix</keyword>
<evidence type="ECO:0000256" key="8">
    <source>
        <dbReference type="SAM" id="MobiDB-lite"/>
    </source>
</evidence>
<name>A0AAE1EVP6_PETCI</name>
<protein>
    <recommendedName>
        <fullName evidence="3">Chloride channel CLIC-like protein 1</fullName>
    </recommendedName>
</protein>
<dbReference type="GO" id="GO:0005783">
    <property type="term" value="C:endoplasmic reticulum"/>
    <property type="evidence" value="ECO:0007669"/>
    <property type="project" value="TreeGrafter"/>
</dbReference>
<feature type="region of interest" description="Disordered" evidence="8">
    <location>
        <begin position="547"/>
        <end position="587"/>
    </location>
</feature>
<feature type="compositionally biased region" description="Low complexity" evidence="8">
    <location>
        <begin position="734"/>
        <end position="745"/>
    </location>
</feature>
<dbReference type="EMBL" id="JAWQEG010004294">
    <property type="protein sequence ID" value="KAK3862220.1"/>
    <property type="molecule type" value="Genomic_DNA"/>
</dbReference>
<keyword evidence="4 9" id="KW-0812">Transmembrane</keyword>
<evidence type="ECO:0000313" key="10">
    <source>
        <dbReference type="EMBL" id="KAK3862220.1"/>
    </source>
</evidence>
<feature type="region of interest" description="Disordered" evidence="8">
    <location>
        <begin position="725"/>
        <end position="745"/>
    </location>
</feature>
<proteinExistence type="inferred from homology"/>
<feature type="region of interest" description="Disordered" evidence="8">
    <location>
        <begin position="654"/>
        <end position="682"/>
    </location>
</feature>
<feature type="transmembrane region" description="Helical" evidence="9">
    <location>
        <begin position="255"/>
        <end position="272"/>
    </location>
</feature>
<dbReference type="GO" id="GO:0016020">
    <property type="term" value="C:membrane"/>
    <property type="evidence" value="ECO:0007669"/>
    <property type="project" value="UniProtKB-SubCell"/>
</dbReference>
<feature type="compositionally biased region" description="Basic and acidic residues" evidence="8">
    <location>
        <begin position="576"/>
        <end position="586"/>
    </location>
</feature>
<feature type="region of interest" description="Disordered" evidence="8">
    <location>
        <begin position="605"/>
        <end position="628"/>
    </location>
</feature>
<sequence length="864" mass="96699">MMVVTSAAHDINKEDEDDDLKYDFDQPNLSTDHLIDPFEMLGYQGHETVNDGGGGGGVSDEERSGGLEDDASVVESDEVTGDKLMACRALVAKLQKNIESEQQKSSLLLKKLNSEGNIDMTPFYERLIHHLWNVMELEEAWDIVKDDGTALIRRLTVYVTRHDLDALHGFLQHHQHLHQVDEFVANSFTLEKLPDNEGRGNPFRRLLMVVMSCLEVGKNIEVWLYLLCVGFLTLAGWAVLLFVRDIQRELRWGRVMVMMAVVIFFICCLWHWRHLVKKAESERHARMMQRGFTEIPEECKPGAVGATGGVLQWIKINFFRSPDVCEKYFEELMIDPTEEISPAMVISETLSKFFLQPLQHIGKEMAKLITNFYGTVPIMYHIPATVIFVVLLLVILFYIFGYGIDFPLWMGGIRPMARPQPANMGETDHITREAIAQLNRDRERFLEESRHILTDITRAAGSVVQGQGNFQPLMQMSTGILENQLEHLISRQINLALTRGQGTQHPSLNTASPAPGHDRPDSALEPVTKVKQRAISGRCDILTVTSTPLRSSSDDMDVTGEAVSTREEQNEMSGDSETRGRVESRRGIRRGVSSGVCEANLKTASYEETNSEAEQDLGSAHSKRGSCVRSKSCGRVGLAASTDGVHHRIQGLPKRNILPPKMPNRDGGSTSSLEEGREDVTGLNERRNKKPLLGKIKKGHSEGYMDEWEGWRARITRLGRKFHSTNSVDREGGSSPCSTNTNTSTHSLYQDIPLADHTGIMNESAATGITRCDNSDLSGSILIESPNGTATSEDFYSQVKNLLEESANSSQNESYFEDANSSLGTTRRKKNHRNNKRLEEKELSTSGVKFLNSVEKELDTDDGY</sequence>
<feature type="region of interest" description="Disordered" evidence="8">
    <location>
        <begin position="501"/>
        <end position="523"/>
    </location>
</feature>
<comment type="caution">
    <text evidence="10">The sequence shown here is derived from an EMBL/GenBank/DDBJ whole genome shotgun (WGS) entry which is preliminary data.</text>
</comment>
<gene>
    <name evidence="10" type="ORF">Pcinc_031896</name>
</gene>
<comment type="similarity">
    <text evidence="2">Belongs to the chloride channel MCLC family.</text>
</comment>
<keyword evidence="11" id="KW-1185">Reference proteome</keyword>
<evidence type="ECO:0000313" key="11">
    <source>
        <dbReference type="Proteomes" id="UP001286313"/>
    </source>
</evidence>
<accession>A0AAE1EVP6</accession>
<dbReference type="InterPro" id="IPR009231">
    <property type="entry name" value="Chloride_chnl_CLIC-like"/>
</dbReference>
<keyword evidence="6 9" id="KW-0472">Membrane</keyword>
<feature type="region of interest" description="Disordered" evidence="8">
    <location>
        <begin position="807"/>
        <end position="846"/>
    </location>
</feature>
<dbReference type="PANTHER" id="PTHR34093">
    <property type="entry name" value="CHLORIDE CHANNEL CLIC-LIKE PROTEIN 1"/>
    <property type="match status" value="1"/>
</dbReference>
<dbReference type="PANTHER" id="PTHR34093:SF1">
    <property type="entry name" value="CHLORIDE CHANNEL CLIC-LIKE PROTEIN 1"/>
    <property type="match status" value="1"/>
</dbReference>
<evidence type="ECO:0000256" key="3">
    <source>
        <dbReference type="ARBA" id="ARBA00015571"/>
    </source>
</evidence>
<feature type="coiled-coil region" evidence="7">
    <location>
        <begin position="84"/>
        <end position="111"/>
    </location>
</feature>
<evidence type="ECO:0000256" key="9">
    <source>
        <dbReference type="SAM" id="Phobius"/>
    </source>
</evidence>
<feature type="transmembrane region" description="Helical" evidence="9">
    <location>
        <begin position="378"/>
        <end position="400"/>
    </location>
</feature>
<keyword evidence="7" id="KW-0175">Coiled coil</keyword>
<evidence type="ECO:0000256" key="2">
    <source>
        <dbReference type="ARBA" id="ARBA00005944"/>
    </source>
</evidence>
<dbReference type="AlphaFoldDB" id="A0AAE1EVP6"/>
<reference evidence="10" key="1">
    <citation type="submission" date="2023-10" db="EMBL/GenBank/DDBJ databases">
        <title>Genome assemblies of two species of porcelain crab, Petrolisthes cinctipes and Petrolisthes manimaculis (Anomura: Porcellanidae).</title>
        <authorList>
            <person name="Angst P."/>
        </authorList>
    </citation>
    <scope>NUCLEOTIDE SEQUENCE</scope>
    <source>
        <strain evidence="10">PB745_01</strain>
        <tissue evidence="10">Gill</tissue>
    </source>
</reference>
<evidence type="ECO:0000256" key="7">
    <source>
        <dbReference type="SAM" id="Coils"/>
    </source>
</evidence>
<evidence type="ECO:0000256" key="1">
    <source>
        <dbReference type="ARBA" id="ARBA00004141"/>
    </source>
</evidence>
<feature type="transmembrane region" description="Helical" evidence="9">
    <location>
        <begin position="222"/>
        <end position="243"/>
    </location>
</feature>
<comment type="subcellular location">
    <subcellularLocation>
        <location evidence="1">Membrane</location>
        <topology evidence="1">Multi-pass membrane protein</topology>
    </subcellularLocation>
</comment>
<feature type="region of interest" description="Disordered" evidence="8">
    <location>
        <begin position="45"/>
        <end position="75"/>
    </location>
</feature>
<evidence type="ECO:0000256" key="6">
    <source>
        <dbReference type="ARBA" id="ARBA00023136"/>
    </source>
</evidence>
<dbReference type="Pfam" id="PF05934">
    <property type="entry name" value="MCLC"/>
    <property type="match status" value="1"/>
</dbReference>
<dbReference type="Proteomes" id="UP001286313">
    <property type="component" value="Unassembled WGS sequence"/>
</dbReference>
<feature type="compositionally biased region" description="Polar residues" evidence="8">
    <location>
        <begin position="501"/>
        <end position="512"/>
    </location>
</feature>
<feature type="compositionally biased region" description="Polar residues" evidence="8">
    <location>
        <begin position="807"/>
        <end position="825"/>
    </location>
</feature>
<dbReference type="GO" id="GO:0005254">
    <property type="term" value="F:chloride channel activity"/>
    <property type="evidence" value="ECO:0007669"/>
    <property type="project" value="TreeGrafter"/>
</dbReference>
<feature type="compositionally biased region" description="Basic residues" evidence="8">
    <location>
        <begin position="826"/>
        <end position="835"/>
    </location>
</feature>
<organism evidence="10 11">
    <name type="scientific">Petrolisthes cinctipes</name>
    <name type="common">Flat porcelain crab</name>
    <dbReference type="NCBI Taxonomy" id="88211"/>
    <lineage>
        <taxon>Eukaryota</taxon>
        <taxon>Metazoa</taxon>
        <taxon>Ecdysozoa</taxon>
        <taxon>Arthropoda</taxon>
        <taxon>Crustacea</taxon>
        <taxon>Multicrustacea</taxon>
        <taxon>Malacostraca</taxon>
        <taxon>Eumalacostraca</taxon>
        <taxon>Eucarida</taxon>
        <taxon>Decapoda</taxon>
        <taxon>Pleocyemata</taxon>
        <taxon>Anomura</taxon>
        <taxon>Galatheoidea</taxon>
        <taxon>Porcellanidae</taxon>
        <taxon>Petrolisthes</taxon>
    </lineage>
</organism>
<evidence type="ECO:0000256" key="5">
    <source>
        <dbReference type="ARBA" id="ARBA00022989"/>
    </source>
</evidence>
<evidence type="ECO:0000256" key="4">
    <source>
        <dbReference type="ARBA" id="ARBA00022692"/>
    </source>
</evidence>